<dbReference type="PRINTS" id="PR00035">
    <property type="entry name" value="HTHGNTR"/>
</dbReference>
<keyword evidence="3" id="KW-0804">Transcription</keyword>
<dbReference type="InterPro" id="IPR000524">
    <property type="entry name" value="Tscrpt_reg_HTH_GntR"/>
</dbReference>
<dbReference type="CDD" id="cd07377">
    <property type="entry name" value="WHTH_GntR"/>
    <property type="match status" value="1"/>
</dbReference>
<evidence type="ECO:0000313" key="5">
    <source>
        <dbReference type="EMBL" id="MBT9288375.1"/>
    </source>
</evidence>
<protein>
    <submittedName>
        <fullName evidence="5">GntR family transcriptional regulator</fullName>
    </submittedName>
</protein>
<dbReference type="InterPro" id="IPR008920">
    <property type="entry name" value="TF_FadR/GntR_C"/>
</dbReference>
<dbReference type="PANTHER" id="PTHR43537:SF50">
    <property type="entry name" value="TRANSCRIPTIONAL REGULATORY PROTEIN"/>
    <property type="match status" value="1"/>
</dbReference>
<accession>A0A947CZX2</accession>
<gene>
    <name evidence="5" type="ORF">KL771_02865</name>
</gene>
<dbReference type="Proteomes" id="UP000766595">
    <property type="component" value="Unassembled WGS sequence"/>
</dbReference>
<dbReference type="SUPFAM" id="SSF48008">
    <property type="entry name" value="GntR ligand-binding domain-like"/>
    <property type="match status" value="1"/>
</dbReference>
<organism evidence="5 6">
    <name type="scientific">Prosthecodimorpha staleyi</name>
    <dbReference type="NCBI Taxonomy" id="2840188"/>
    <lineage>
        <taxon>Bacteria</taxon>
        <taxon>Pseudomonadati</taxon>
        <taxon>Pseudomonadota</taxon>
        <taxon>Alphaproteobacteria</taxon>
        <taxon>Hyphomicrobiales</taxon>
        <taxon>Ancalomicrobiaceae</taxon>
        <taxon>Prosthecodimorpha</taxon>
    </lineage>
</organism>
<feature type="domain" description="HTH gntR-type" evidence="4">
    <location>
        <begin position="17"/>
        <end position="84"/>
    </location>
</feature>
<name>A0A947CZX2_9HYPH</name>
<keyword evidence="6" id="KW-1185">Reference proteome</keyword>
<dbReference type="Gene3D" id="1.10.10.10">
    <property type="entry name" value="Winged helix-like DNA-binding domain superfamily/Winged helix DNA-binding domain"/>
    <property type="match status" value="1"/>
</dbReference>
<dbReference type="PANTHER" id="PTHR43537">
    <property type="entry name" value="TRANSCRIPTIONAL REGULATOR, GNTR FAMILY"/>
    <property type="match status" value="1"/>
</dbReference>
<evidence type="ECO:0000256" key="2">
    <source>
        <dbReference type="ARBA" id="ARBA00023125"/>
    </source>
</evidence>
<dbReference type="Pfam" id="PF07729">
    <property type="entry name" value="FCD"/>
    <property type="match status" value="1"/>
</dbReference>
<dbReference type="RefSeq" id="WP_261967042.1">
    <property type="nucleotide sequence ID" value="NZ_JAHHZF010000001.1"/>
</dbReference>
<evidence type="ECO:0000256" key="3">
    <source>
        <dbReference type="ARBA" id="ARBA00023163"/>
    </source>
</evidence>
<dbReference type="AlphaFoldDB" id="A0A947CZX2"/>
<dbReference type="SUPFAM" id="SSF46785">
    <property type="entry name" value="Winged helix' DNA-binding domain"/>
    <property type="match status" value="1"/>
</dbReference>
<evidence type="ECO:0000256" key="1">
    <source>
        <dbReference type="ARBA" id="ARBA00023015"/>
    </source>
</evidence>
<dbReference type="GO" id="GO:0003700">
    <property type="term" value="F:DNA-binding transcription factor activity"/>
    <property type="evidence" value="ECO:0007669"/>
    <property type="project" value="InterPro"/>
</dbReference>
<dbReference type="InterPro" id="IPR011711">
    <property type="entry name" value="GntR_C"/>
</dbReference>
<sequence>MAKRAGSVEGLGIDRPKSLAVLVAERLREAIVSTELQLGQALSEEQIAATMNVSRTPVREALTMLQLQGLIDIKPQRGSFVFKPDAEDIAALVAYRHILEMAAAPLALAAAPEATLRDLAASVAMMEAARAEDHPLDFARADSLFHQAFFTHCGNRYLSEAYGIASGRLAALRAHLAAPLTMHRSRAHADHLDMIEAFRAGDRKRLLSVLGRHILAMTDNYVGALKEAGSVR</sequence>
<dbReference type="SMART" id="SM00895">
    <property type="entry name" value="FCD"/>
    <property type="match status" value="1"/>
</dbReference>
<dbReference type="InterPro" id="IPR036388">
    <property type="entry name" value="WH-like_DNA-bd_sf"/>
</dbReference>
<evidence type="ECO:0000259" key="4">
    <source>
        <dbReference type="PROSITE" id="PS50949"/>
    </source>
</evidence>
<dbReference type="PROSITE" id="PS50949">
    <property type="entry name" value="HTH_GNTR"/>
    <property type="match status" value="1"/>
</dbReference>
<keyword evidence="1" id="KW-0805">Transcription regulation</keyword>
<dbReference type="SMART" id="SM00345">
    <property type="entry name" value="HTH_GNTR"/>
    <property type="match status" value="1"/>
</dbReference>
<dbReference type="GO" id="GO:0003677">
    <property type="term" value="F:DNA binding"/>
    <property type="evidence" value="ECO:0007669"/>
    <property type="project" value="UniProtKB-KW"/>
</dbReference>
<dbReference type="InterPro" id="IPR036390">
    <property type="entry name" value="WH_DNA-bd_sf"/>
</dbReference>
<reference evidence="5 6" key="1">
    <citation type="submission" date="2021-06" db="EMBL/GenBank/DDBJ databases">
        <authorList>
            <person name="Grouzdev D.S."/>
            <person name="Koziaeva V."/>
        </authorList>
    </citation>
    <scope>NUCLEOTIDE SEQUENCE [LARGE SCALE GENOMIC DNA]</scope>
    <source>
        <strain evidence="5 6">22</strain>
    </source>
</reference>
<dbReference type="Pfam" id="PF00392">
    <property type="entry name" value="GntR"/>
    <property type="match status" value="1"/>
</dbReference>
<proteinExistence type="predicted"/>
<comment type="caution">
    <text evidence="5">The sequence shown here is derived from an EMBL/GenBank/DDBJ whole genome shotgun (WGS) entry which is preliminary data.</text>
</comment>
<dbReference type="Gene3D" id="1.20.120.530">
    <property type="entry name" value="GntR ligand-binding domain-like"/>
    <property type="match status" value="1"/>
</dbReference>
<dbReference type="EMBL" id="JAHHZF010000001">
    <property type="protein sequence ID" value="MBT9288375.1"/>
    <property type="molecule type" value="Genomic_DNA"/>
</dbReference>
<evidence type="ECO:0000313" key="6">
    <source>
        <dbReference type="Proteomes" id="UP000766595"/>
    </source>
</evidence>
<keyword evidence="2" id="KW-0238">DNA-binding</keyword>